<dbReference type="PROSITE" id="PS51257">
    <property type="entry name" value="PROKAR_LIPOPROTEIN"/>
    <property type="match status" value="1"/>
</dbReference>
<dbReference type="InterPro" id="IPR029050">
    <property type="entry name" value="Immunoprotect_excell_Ig-like"/>
</dbReference>
<evidence type="ECO:0000256" key="2">
    <source>
        <dbReference type="SAM" id="MobiDB-lite"/>
    </source>
</evidence>
<comment type="caution">
    <text evidence="5">The sequence shown here is derived from an EMBL/GenBank/DDBJ whole genome shotgun (WGS) entry which is preliminary data.</text>
</comment>
<evidence type="ECO:0000259" key="4">
    <source>
        <dbReference type="Pfam" id="PF11611"/>
    </source>
</evidence>
<feature type="signal peptide" evidence="3">
    <location>
        <begin position="1"/>
        <end position="24"/>
    </location>
</feature>
<evidence type="ECO:0000256" key="3">
    <source>
        <dbReference type="SAM" id="SignalP"/>
    </source>
</evidence>
<feature type="domain" description="DUF4352" evidence="4">
    <location>
        <begin position="73"/>
        <end position="174"/>
    </location>
</feature>
<organism evidence="5 6">
    <name type="scientific">Oceanobacillus neutriphilus</name>
    <dbReference type="NCBI Taxonomy" id="531815"/>
    <lineage>
        <taxon>Bacteria</taxon>
        <taxon>Bacillati</taxon>
        <taxon>Bacillota</taxon>
        <taxon>Bacilli</taxon>
        <taxon>Bacillales</taxon>
        <taxon>Bacillaceae</taxon>
        <taxon>Oceanobacillus</taxon>
    </lineage>
</organism>
<reference evidence="6" key="1">
    <citation type="journal article" date="2019" name="Int. J. Syst. Evol. Microbiol.">
        <title>The Global Catalogue of Microorganisms (GCM) 10K type strain sequencing project: providing services to taxonomists for standard genome sequencing and annotation.</title>
        <authorList>
            <consortium name="The Broad Institute Genomics Platform"/>
            <consortium name="The Broad Institute Genome Sequencing Center for Infectious Disease"/>
            <person name="Wu L."/>
            <person name="Ma J."/>
        </authorList>
    </citation>
    <scope>NUCLEOTIDE SEQUENCE [LARGE SCALE GENOMIC DNA]</scope>
    <source>
        <strain evidence="6">CGMCC 1.7693</strain>
    </source>
</reference>
<feature type="compositionally biased region" description="Acidic residues" evidence="2">
    <location>
        <begin position="24"/>
        <end position="48"/>
    </location>
</feature>
<evidence type="ECO:0000313" key="6">
    <source>
        <dbReference type="Proteomes" id="UP000641206"/>
    </source>
</evidence>
<dbReference type="Pfam" id="PF11611">
    <property type="entry name" value="DUF4352"/>
    <property type="match status" value="1"/>
</dbReference>
<proteinExistence type="predicted"/>
<dbReference type="RefSeq" id="WP_188737185.1">
    <property type="nucleotide sequence ID" value="NZ_BMLW01000015.1"/>
</dbReference>
<protein>
    <recommendedName>
        <fullName evidence="4">DUF4352 domain-containing protein</fullName>
    </recommendedName>
</protein>
<dbReference type="Gene3D" id="2.60.40.1240">
    <property type="match status" value="1"/>
</dbReference>
<dbReference type="InterPro" id="IPR029051">
    <property type="entry name" value="DUF4352"/>
</dbReference>
<evidence type="ECO:0000313" key="5">
    <source>
        <dbReference type="EMBL" id="GGP15560.1"/>
    </source>
</evidence>
<accession>A0ABQ2P0Z0</accession>
<feature type="region of interest" description="Disordered" evidence="2">
    <location>
        <begin position="24"/>
        <end position="52"/>
    </location>
</feature>
<keyword evidence="1 3" id="KW-0732">Signal</keyword>
<feature type="chain" id="PRO_5047087980" description="DUF4352 domain-containing protein" evidence="3">
    <location>
        <begin position="25"/>
        <end position="195"/>
    </location>
</feature>
<sequence>MKKLLLILFAGLLLLAACGGEDDAAETAETNEEENNESNAENETDTPEQEEKKEVYTIGDTAVITSDLYEFDYEVTVNDFYFAEEVNGKPMEDIMSTSDDDYKLAVADVTFKNISDEAYVPHQMYSANLSAIDEDGGEISYNEFFPEADEELAPGEEVQGPLVYVERVDYADTFLLKFEFMSDEETHFELPNPEQ</sequence>
<gene>
    <name evidence="5" type="ORF">GCM10011346_43950</name>
</gene>
<dbReference type="Proteomes" id="UP000641206">
    <property type="component" value="Unassembled WGS sequence"/>
</dbReference>
<evidence type="ECO:0000256" key="1">
    <source>
        <dbReference type="ARBA" id="ARBA00022729"/>
    </source>
</evidence>
<dbReference type="EMBL" id="BMLW01000015">
    <property type="protein sequence ID" value="GGP15560.1"/>
    <property type="molecule type" value="Genomic_DNA"/>
</dbReference>
<keyword evidence="6" id="KW-1185">Reference proteome</keyword>
<name>A0ABQ2P0Z0_9BACI</name>